<feature type="compositionally biased region" description="Basic residues" evidence="13">
    <location>
        <begin position="653"/>
        <end position="668"/>
    </location>
</feature>
<dbReference type="EMBL" id="JAGMWT010000001">
    <property type="protein sequence ID" value="KAH7138671.1"/>
    <property type="molecule type" value="Genomic_DNA"/>
</dbReference>
<evidence type="ECO:0000259" key="14">
    <source>
        <dbReference type="Pfam" id="PF07522"/>
    </source>
</evidence>
<dbReference type="InterPro" id="IPR036866">
    <property type="entry name" value="RibonucZ/Hydroxyglut_hydro"/>
</dbReference>
<evidence type="ECO:0000256" key="3">
    <source>
        <dbReference type="ARBA" id="ARBA00022722"/>
    </source>
</evidence>
<comment type="similarity">
    <text evidence="2">Belongs to the DNA repair metallo-beta-lactamase (DRMBL) family.</text>
</comment>
<dbReference type="GO" id="GO:0036297">
    <property type="term" value="P:interstrand cross-link repair"/>
    <property type="evidence" value="ECO:0007669"/>
    <property type="project" value="TreeGrafter"/>
</dbReference>
<evidence type="ECO:0000259" key="15">
    <source>
        <dbReference type="Pfam" id="PF12706"/>
    </source>
</evidence>
<keyword evidence="3" id="KW-0540">Nuclease</keyword>
<comment type="subcellular location">
    <subcellularLocation>
        <location evidence="1">Nucleus</location>
    </subcellularLocation>
</comment>
<dbReference type="GO" id="GO:0000723">
    <property type="term" value="P:telomere maintenance"/>
    <property type="evidence" value="ECO:0007669"/>
    <property type="project" value="TreeGrafter"/>
</dbReference>
<evidence type="ECO:0000256" key="13">
    <source>
        <dbReference type="SAM" id="MobiDB-lite"/>
    </source>
</evidence>
<keyword evidence="5" id="KW-0227">DNA damage</keyword>
<keyword evidence="17" id="KW-1185">Reference proteome</keyword>
<dbReference type="Proteomes" id="UP000700596">
    <property type="component" value="Unassembled WGS sequence"/>
</dbReference>
<feature type="domain" description="DNA repair metallo-beta-lactamase" evidence="14">
    <location>
        <begin position="427"/>
        <end position="463"/>
    </location>
</feature>
<evidence type="ECO:0000256" key="6">
    <source>
        <dbReference type="ARBA" id="ARBA00022801"/>
    </source>
</evidence>
<gene>
    <name evidence="16" type="ORF">B0J11DRAFT_22384</name>
</gene>
<dbReference type="Gene3D" id="3.60.15.10">
    <property type="entry name" value="Ribonuclease Z/Hydroxyacylglutathione hydrolase-like"/>
    <property type="match status" value="1"/>
</dbReference>
<keyword evidence="10" id="KW-0539">Nucleus</keyword>
<dbReference type="GO" id="GO:0004519">
    <property type="term" value="F:endonuclease activity"/>
    <property type="evidence" value="ECO:0007669"/>
    <property type="project" value="UniProtKB-KW"/>
</dbReference>
<evidence type="ECO:0000256" key="1">
    <source>
        <dbReference type="ARBA" id="ARBA00004123"/>
    </source>
</evidence>
<evidence type="ECO:0000256" key="8">
    <source>
        <dbReference type="ARBA" id="ARBA00023172"/>
    </source>
</evidence>
<accession>A0A9P9EKR3</accession>
<dbReference type="SUPFAM" id="SSF56281">
    <property type="entry name" value="Metallo-hydrolase/oxidoreductase"/>
    <property type="match status" value="1"/>
</dbReference>
<evidence type="ECO:0000256" key="9">
    <source>
        <dbReference type="ARBA" id="ARBA00023204"/>
    </source>
</evidence>
<dbReference type="GO" id="GO:0006310">
    <property type="term" value="P:DNA recombination"/>
    <property type="evidence" value="ECO:0007669"/>
    <property type="project" value="UniProtKB-KW"/>
</dbReference>
<dbReference type="PANTHER" id="PTHR23240">
    <property type="entry name" value="DNA CROSS-LINK REPAIR PROTEIN PSO2/SNM1-RELATED"/>
    <property type="match status" value="1"/>
</dbReference>
<keyword evidence="6" id="KW-0378">Hydrolase</keyword>
<keyword evidence="7" id="KW-0269">Exonuclease</keyword>
<evidence type="ECO:0000256" key="4">
    <source>
        <dbReference type="ARBA" id="ARBA00022759"/>
    </source>
</evidence>
<protein>
    <recommendedName>
        <fullName evidence="11">Protein artemis</fullName>
    </recommendedName>
    <alternativeName>
        <fullName evidence="12">DNA cross-link repair 1C protein</fullName>
    </alternativeName>
</protein>
<evidence type="ECO:0000256" key="11">
    <source>
        <dbReference type="ARBA" id="ARBA00039759"/>
    </source>
</evidence>
<keyword evidence="8" id="KW-0233">DNA recombination</keyword>
<keyword evidence="9" id="KW-0234">DNA repair</keyword>
<dbReference type="GO" id="GO:0003684">
    <property type="term" value="F:damaged DNA binding"/>
    <property type="evidence" value="ECO:0007669"/>
    <property type="project" value="TreeGrafter"/>
</dbReference>
<keyword evidence="4" id="KW-0255">Endonuclease</keyword>
<dbReference type="GO" id="GO:0035312">
    <property type="term" value="F:5'-3' DNA exonuclease activity"/>
    <property type="evidence" value="ECO:0007669"/>
    <property type="project" value="TreeGrafter"/>
</dbReference>
<feature type="domain" description="Metallo-beta-lactamase" evidence="15">
    <location>
        <begin position="21"/>
        <end position="204"/>
    </location>
</feature>
<reference evidence="16" key="1">
    <citation type="journal article" date="2021" name="Nat. Commun.">
        <title>Genetic determinants of endophytism in the Arabidopsis root mycobiome.</title>
        <authorList>
            <person name="Mesny F."/>
            <person name="Miyauchi S."/>
            <person name="Thiergart T."/>
            <person name="Pickel B."/>
            <person name="Atanasova L."/>
            <person name="Karlsson M."/>
            <person name="Huettel B."/>
            <person name="Barry K.W."/>
            <person name="Haridas S."/>
            <person name="Chen C."/>
            <person name="Bauer D."/>
            <person name="Andreopoulos W."/>
            <person name="Pangilinan J."/>
            <person name="LaButti K."/>
            <person name="Riley R."/>
            <person name="Lipzen A."/>
            <person name="Clum A."/>
            <person name="Drula E."/>
            <person name="Henrissat B."/>
            <person name="Kohler A."/>
            <person name="Grigoriev I.V."/>
            <person name="Martin F.M."/>
            <person name="Hacquard S."/>
        </authorList>
    </citation>
    <scope>NUCLEOTIDE SEQUENCE</scope>
    <source>
        <strain evidence="16">MPI-CAGE-CH-0243</strain>
    </source>
</reference>
<dbReference type="AlphaFoldDB" id="A0A9P9EKR3"/>
<evidence type="ECO:0000313" key="17">
    <source>
        <dbReference type="Proteomes" id="UP000700596"/>
    </source>
</evidence>
<proteinExistence type="inferred from homology"/>
<dbReference type="GO" id="GO:0005634">
    <property type="term" value="C:nucleus"/>
    <property type="evidence" value="ECO:0007669"/>
    <property type="project" value="UniProtKB-SubCell"/>
</dbReference>
<dbReference type="InterPro" id="IPR001279">
    <property type="entry name" value="Metallo-B-lactamas"/>
</dbReference>
<feature type="region of interest" description="Disordered" evidence="13">
    <location>
        <begin position="628"/>
        <end position="668"/>
    </location>
</feature>
<dbReference type="Pfam" id="PF07522">
    <property type="entry name" value="DRMBL"/>
    <property type="match status" value="1"/>
</dbReference>
<dbReference type="Pfam" id="PF12706">
    <property type="entry name" value="Lactamase_B_2"/>
    <property type="match status" value="1"/>
</dbReference>
<evidence type="ECO:0000256" key="5">
    <source>
        <dbReference type="ARBA" id="ARBA00022763"/>
    </source>
</evidence>
<evidence type="ECO:0000256" key="7">
    <source>
        <dbReference type="ARBA" id="ARBA00022839"/>
    </source>
</evidence>
<dbReference type="OrthoDB" id="5561659at2759"/>
<dbReference type="GO" id="GO:0006303">
    <property type="term" value="P:double-strand break repair via nonhomologous end joining"/>
    <property type="evidence" value="ECO:0007669"/>
    <property type="project" value="TreeGrafter"/>
</dbReference>
<sequence length="708" mass="79740">MSTFKGVVTEFPQIRIDYFRHQPGQKPPLACFLSHVHSDHLTGLESLRAPFVYCSAATREILLRLEKYHYRVNFAKEILESRNVTYDRTMRRLAKPLPLDTPTVIELTPEQKIQVTLFDANHCVGAVMFLIEGDGKAVLYTGDIRAETWWVNSLVQNPVLIPYTLGSRRLDCIYLDTTFATKSEPYREFPSKAEGIRELLEQVGKYPEDTVFYFHSWTFGYENVWIALSSFLQSQVHLDSYRYRLYGSLSTLKNDELYESRRGFDIREASSLCGFRNGNHVQSGILTRQSHVRIHSCERGMGCPVMDQDADAQVVHIIPIITRANGTEIVEIGAGGGKGDLDQKEELDTGGMADMSKLMDLCASKIEDETISSKVMALLQHASNHGKGIIELEGELQQESQNSQEELSLQTLVSILSSHAKKASIKQEKQNRTIRFPYSRHSSYSELCLLVEVFKPMDVFPCTVDEKNWNPSLGMRPLFGQYCSANTFRHDEEMMALCEGAANRDMIREKTQEPDDSQTIDEVLTPKRGVHNRGTENTVVDPEVSNVFPSPVLIESVITADQAFPAVRTDCEPATRQLLFSNSRNIVEISDLNTQLSLIPLTPFTKQTRDTANLKTCTLTHTVNLSTTSLGAPSIAPKSTLQSPAPKAPPSHSNRRHPNSSLKRKRRTRLTNREIAYKCAAGLDGYTWSDYGGLVSAKRKEDMEEVEL</sequence>
<evidence type="ECO:0000256" key="10">
    <source>
        <dbReference type="ARBA" id="ARBA00023242"/>
    </source>
</evidence>
<organism evidence="16 17">
    <name type="scientific">Dendryphion nanum</name>
    <dbReference type="NCBI Taxonomy" id="256645"/>
    <lineage>
        <taxon>Eukaryota</taxon>
        <taxon>Fungi</taxon>
        <taxon>Dikarya</taxon>
        <taxon>Ascomycota</taxon>
        <taxon>Pezizomycotina</taxon>
        <taxon>Dothideomycetes</taxon>
        <taxon>Pleosporomycetidae</taxon>
        <taxon>Pleosporales</taxon>
        <taxon>Torulaceae</taxon>
        <taxon>Dendryphion</taxon>
    </lineage>
</organism>
<dbReference type="InterPro" id="IPR011084">
    <property type="entry name" value="DRMBL"/>
</dbReference>
<name>A0A9P9EKR3_9PLEO</name>
<comment type="caution">
    <text evidence="16">The sequence shown here is derived from an EMBL/GenBank/DDBJ whole genome shotgun (WGS) entry which is preliminary data.</text>
</comment>
<feature type="compositionally biased region" description="Polar residues" evidence="13">
    <location>
        <begin position="628"/>
        <end position="643"/>
    </location>
</feature>
<evidence type="ECO:0000256" key="2">
    <source>
        <dbReference type="ARBA" id="ARBA00010304"/>
    </source>
</evidence>
<dbReference type="PANTHER" id="PTHR23240:SF8">
    <property type="entry name" value="PROTEIN ARTEMIS"/>
    <property type="match status" value="1"/>
</dbReference>
<evidence type="ECO:0000256" key="12">
    <source>
        <dbReference type="ARBA" id="ARBA00042677"/>
    </source>
</evidence>
<evidence type="ECO:0000313" key="16">
    <source>
        <dbReference type="EMBL" id="KAH7138671.1"/>
    </source>
</evidence>